<gene>
    <name evidence="2" type="ORF">MIND_00515600</name>
</gene>
<dbReference type="EMBL" id="JACAZF010000004">
    <property type="protein sequence ID" value="KAF7307220.1"/>
    <property type="molecule type" value="Genomic_DNA"/>
</dbReference>
<dbReference type="InterPro" id="IPR036047">
    <property type="entry name" value="F-box-like_dom_sf"/>
</dbReference>
<evidence type="ECO:0000313" key="2">
    <source>
        <dbReference type="EMBL" id="KAF7307220.1"/>
    </source>
</evidence>
<dbReference type="SUPFAM" id="SSF52047">
    <property type="entry name" value="RNI-like"/>
    <property type="match status" value="1"/>
</dbReference>
<organism evidence="2 3">
    <name type="scientific">Mycena indigotica</name>
    <dbReference type="NCBI Taxonomy" id="2126181"/>
    <lineage>
        <taxon>Eukaryota</taxon>
        <taxon>Fungi</taxon>
        <taxon>Dikarya</taxon>
        <taxon>Basidiomycota</taxon>
        <taxon>Agaricomycotina</taxon>
        <taxon>Agaricomycetes</taxon>
        <taxon>Agaricomycetidae</taxon>
        <taxon>Agaricales</taxon>
        <taxon>Marasmiineae</taxon>
        <taxon>Mycenaceae</taxon>
        <taxon>Mycena</taxon>
    </lineage>
</organism>
<evidence type="ECO:0000259" key="1">
    <source>
        <dbReference type="Pfam" id="PF12937"/>
    </source>
</evidence>
<dbReference type="RefSeq" id="XP_037222239.1">
    <property type="nucleotide sequence ID" value="XM_037361947.1"/>
</dbReference>
<name>A0A8H6SVY5_9AGAR</name>
<dbReference type="InterPro" id="IPR001810">
    <property type="entry name" value="F-box_dom"/>
</dbReference>
<dbReference type="GeneID" id="59344463"/>
<keyword evidence="3" id="KW-1185">Reference proteome</keyword>
<sequence>MLLSCLYDLLPSVLKSSKTEYEPPCTSSLPSPRIPHLPLEVVIHILEETYHSEPNPTQLLLNCSLVCRDWSFLAQPLLFRNVTLASQTAYDSFLGAANRTTPRGSMLSDAVIRMKVVLDANQPFGLSQACFTTAVNACPNLCELEVAIYGHSDQTRQQLAPPFFDDTTLDALRTGPRIKSLHFNNSADDEAAIFPLLDVWPCLKSLAISGTPPKLPSTTLHASFPTAIEELRINCQSAVSIDFMKWLLHNSVHSLHTLELEREQPMIVVDYVVETHGAKLRSLAIPACTTHDMATAVKKCVGLDELRIEHPWVTPVLFKPLPEKLTRLAIALDQDSAVQPWLDFVRKSETLKELTVQVWGSNEQHMQLPALAMACAFRGVVLEMTQDIKIFRSVVRRDPTTPSPFTRKAPIEE</sequence>
<dbReference type="Pfam" id="PF12937">
    <property type="entry name" value="F-box-like"/>
    <property type="match status" value="1"/>
</dbReference>
<dbReference type="AlphaFoldDB" id="A0A8H6SVY5"/>
<dbReference type="Proteomes" id="UP000636479">
    <property type="component" value="Unassembled WGS sequence"/>
</dbReference>
<feature type="domain" description="F-box" evidence="1">
    <location>
        <begin position="34"/>
        <end position="84"/>
    </location>
</feature>
<dbReference type="InterPro" id="IPR032675">
    <property type="entry name" value="LRR_dom_sf"/>
</dbReference>
<dbReference type="SUPFAM" id="SSF81383">
    <property type="entry name" value="F-box domain"/>
    <property type="match status" value="1"/>
</dbReference>
<reference evidence="2" key="1">
    <citation type="submission" date="2020-05" db="EMBL/GenBank/DDBJ databases">
        <title>Mycena genomes resolve the evolution of fungal bioluminescence.</title>
        <authorList>
            <person name="Tsai I.J."/>
        </authorList>
    </citation>
    <scope>NUCLEOTIDE SEQUENCE</scope>
    <source>
        <strain evidence="2">171206Taipei</strain>
    </source>
</reference>
<accession>A0A8H6SVY5</accession>
<comment type="caution">
    <text evidence="2">The sequence shown here is derived from an EMBL/GenBank/DDBJ whole genome shotgun (WGS) entry which is preliminary data.</text>
</comment>
<evidence type="ECO:0000313" key="3">
    <source>
        <dbReference type="Proteomes" id="UP000636479"/>
    </source>
</evidence>
<proteinExistence type="predicted"/>
<dbReference type="OrthoDB" id="2522283at2759"/>
<protein>
    <submittedName>
        <fullName evidence="2">F-box domain-containing protein</fullName>
    </submittedName>
</protein>
<dbReference type="Gene3D" id="3.80.10.10">
    <property type="entry name" value="Ribonuclease Inhibitor"/>
    <property type="match status" value="1"/>
</dbReference>